<evidence type="ECO:0000313" key="10">
    <source>
        <dbReference type="EMBL" id="KAK6947526.1"/>
    </source>
</evidence>
<feature type="domain" description="PHD-type" evidence="8">
    <location>
        <begin position="225"/>
        <end position="270"/>
    </location>
</feature>
<dbReference type="InterPro" id="IPR001965">
    <property type="entry name" value="Znf_PHD"/>
</dbReference>
<dbReference type="GO" id="GO:0016747">
    <property type="term" value="F:acyltransferase activity, transferring groups other than amino-acyl groups"/>
    <property type="evidence" value="ECO:0007669"/>
    <property type="project" value="InterPro"/>
</dbReference>
<dbReference type="InterPro" id="IPR011011">
    <property type="entry name" value="Znf_FYVE_PHD"/>
</dbReference>
<feature type="region of interest" description="Disordered" evidence="7">
    <location>
        <begin position="519"/>
        <end position="582"/>
    </location>
</feature>
<dbReference type="SUPFAM" id="SSF57903">
    <property type="entry name" value="FYVE/PHD zinc finger"/>
    <property type="match status" value="1"/>
</dbReference>
<dbReference type="PANTHER" id="PTHR46309:SF5">
    <property type="entry name" value="GNAT FAMILY ACETYLTRANSFERASE"/>
    <property type="match status" value="1"/>
</dbReference>
<feature type="compositionally biased region" description="Basic and acidic residues" evidence="7">
    <location>
        <begin position="16"/>
        <end position="30"/>
    </location>
</feature>
<dbReference type="PROSITE" id="PS50016">
    <property type="entry name" value="ZF_PHD_2"/>
    <property type="match status" value="1"/>
</dbReference>
<evidence type="ECO:0000313" key="11">
    <source>
        <dbReference type="Proteomes" id="UP001370490"/>
    </source>
</evidence>
<evidence type="ECO:0000256" key="5">
    <source>
        <dbReference type="ARBA" id="ARBA00023242"/>
    </source>
</evidence>
<evidence type="ECO:0000259" key="9">
    <source>
        <dbReference type="PROSITE" id="PS51186"/>
    </source>
</evidence>
<dbReference type="InterPro" id="IPR016181">
    <property type="entry name" value="Acyl_CoA_acyltransferase"/>
</dbReference>
<keyword evidence="11" id="KW-1185">Reference proteome</keyword>
<dbReference type="InterPro" id="IPR042163">
    <property type="entry name" value="PHF12"/>
</dbReference>
<protein>
    <submittedName>
        <fullName evidence="10">Tify domain binding domain</fullName>
    </submittedName>
</protein>
<feature type="compositionally biased region" description="Basic and acidic residues" evidence="7">
    <location>
        <begin position="519"/>
        <end position="530"/>
    </location>
</feature>
<dbReference type="PANTHER" id="PTHR46309">
    <property type="entry name" value="PHD FINGER PROTEIN 12"/>
    <property type="match status" value="1"/>
</dbReference>
<dbReference type="Pfam" id="PF16135">
    <property type="entry name" value="TDBD"/>
    <property type="match status" value="1"/>
</dbReference>
<dbReference type="Pfam" id="PF23209">
    <property type="entry name" value="IDM1_C"/>
    <property type="match status" value="1"/>
</dbReference>
<evidence type="ECO:0000256" key="3">
    <source>
        <dbReference type="ARBA" id="ARBA00022771"/>
    </source>
</evidence>
<dbReference type="SUPFAM" id="SSF55729">
    <property type="entry name" value="Acyl-CoA N-acyltransferases (Nat)"/>
    <property type="match status" value="1"/>
</dbReference>
<dbReference type="AlphaFoldDB" id="A0AAN8WF04"/>
<dbReference type="GO" id="GO:0005634">
    <property type="term" value="C:nucleus"/>
    <property type="evidence" value="ECO:0007669"/>
    <property type="project" value="UniProtKB-SubCell"/>
</dbReference>
<evidence type="ECO:0000259" key="8">
    <source>
        <dbReference type="PROSITE" id="PS50016"/>
    </source>
</evidence>
<feature type="region of interest" description="Disordered" evidence="7">
    <location>
        <begin position="1"/>
        <end position="53"/>
    </location>
</feature>
<dbReference type="EMBL" id="JBAMMX010000001">
    <property type="protein sequence ID" value="KAK6947526.1"/>
    <property type="molecule type" value="Genomic_DNA"/>
</dbReference>
<feature type="domain" description="N-acetyltransferase" evidence="9">
    <location>
        <begin position="348"/>
        <end position="519"/>
    </location>
</feature>
<dbReference type="InterPro" id="IPR019787">
    <property type="entry name" value="Znf_PHD-finger"/>
</dbReference>
<feature type="compositionally biased region" description="Polar residues" evidence="7">
    <location>
        <begin position="531"/>
        <end position="543"/>
    </location>
</feature>
<sequence>MRECDTKRSAGPPSIIRDELAKAGKDEDYKPSPCRGRKRRHTRNGGDNGNRVEVDAVEVEGISSGPRRTAPVKRGSRYGEVSFGHVPRGIRERGKYVNPSKWIGYAGGTSEIPSRTIISWLVEVRVIGESDMVKYLNKGREWRTLEGKISNGGIVCGCCQRTVTVHEFELHAGGDTKKPYSHIVLQKTGMSLLQSQVQAWNQMVAPNVEDFHFVKPQPTDGDPYDDACMICADGGTLLCCTKCPSTFHLSCVGLEVEPQGDWLCPHCICKYCGASGDSQELFTCAQCMKKYHYGCSYTNDQPLDLNVSPDAFCGEDCKALNAKLERLNGEEIRLPDGYSWTLLRRMDMKHRGYGEDCHKSALCNSKLAVTWSILDECFEPIQDRHTKINVMKNVIFHCSSNFMRINFFGFYTAILEKDDEIISAACIRFHGPNFAEMPFIATARRHRQKGMCRKLLFALDLALFNLGIEKLMIPSAPERVPIWKKKFSFQPVDDDLKRVLTKTNSLMFCSSVRLQKDITRKNSTERDQAANRESSLRGPSSFPTMIFQKEPETTRTEESTRPTFHFNLNVPGPEGGIPINAE</sequence>
<dbReference type="Pfam" id="PF00628">
    <property type="entry name" value="PHD"/>
    <property type="match status" value="1"/>
</dbReference>
<reference evidence="10 11" key="1">
    <citation type="submission" date="2023-12" db="EMBL/GenBank/DDBJ databases">
        <title>A high-quality genome assembly for Dillenia turbinata (Dilleniales).</title>
        <authorList>
            <person name="Chanderbali A."/>
        </authorList>
    </citation>
    <scope>NUCLEOTIDE SEQUENCE [LARGE SCALE GENOMIC DNA]</scope>
    <source>
        <strain evidence="10">LSX21</strain>
        <tissue evidence="10">Leaf</tissue>
    </source>
</reference>
<keyword evidence="2" id="KW-0479">Metal-binding</keyword>
<dbReference type="InterPro" id="IPR056511">
    <property type="entry name" value="IDM1_C"/>
</dbReference>
<organism evidence="10 11">
    <name type="scientific">Dillenia turbinata</name>
    <dbReference type="NCBI Taxonomy" id="194707"/>
    <lineage>
        <taxon>Eukaryota</taxon>
        <taxon>Viridiplantae</taxon>
        <taxon>Streptophyta</taxon>
        <taxon>Embryophyta</taxon>
        <taxon>Tracheophyta</taxon>
        <taxon>Spermatophyta</taxon>
        <taxon>Magnoliopsida</taxon>
        <taxon>eudicotyledons</taxon>
        <taxon>Gunneridae</taxon>
        <taxon>Pentapetalae</taxon>
        <taxon>Dilleniales</taxon>
        <taxon>Dilleniaceae</taxon>
        <taxon>Dillenia</taxon>
    </lineage>
</organism>
<keyword evidence="4" id="KW-0862">Zinc</keyword>
<accession>A0AAN8WF04</accession>
<dbReference type="PROSITE" id="PS51186">
    <property type="entry name" value="GNAT"/>
    <property type="match status" value="1"/>
</dbReference>
<keyword evidence="5" id="KW-0539">Nucleus</keyword>
<keyword evidence="3 6" id="KW-0863">Zinc-finger</keyword>
<dbReference type="InterPro" id="IPR000182">
    <property type="entry name" value="GNAT_dom"/>
</dbReference>
<comment type="subcellular location">
    <subcellularLocation>
        <location evidence="1">Nucleus</location>
    </subcellularLocation>
</comment>
<dbReference type="InterPro" id="IPR032308">
    <property type="entry name" value="TDBD"/>
</dbReference>
<dbReference type="GO" id="GO:0003714">
    <property type="term" value="F:transcription corepressor activity"/>
    <property type="evidence" value="ECO:0007669"/>
    <property type="project" value="InterPro"/>
</dbReference>
<evidence type="ECO:0000256" key="4">
    <source>
        <dbReference type="ARBA" id="ARBA00022833"/>
    </source>
</evidence>
<name>A0AAN8WF04_9MAGN</name>
<evidence type="ECO:0000256" key="1">
    <source>
        <dbReference type="ARBA" id="ARBA00004123"/>
    </source>
</evidence>
<feature type="compositionally biased region" description="Basic and acidic residues" evidence="7">
    <location>
        <begin position="549"/>
        <end position="560"/>
    </location>
</feature>
<proteinExistence type="predicted"/>
<dbReference type="InterPro" id="IPR013083">
    <property type="entry name" value="Znf_RING/FYVE/PHD"/>
</dbReference>
<dbReference type="Gene3D" id="3.30.40.10">
    <property type="entry name" value="Zinc/RING finger domain, C3HC4 (zinc finger)"/>
    <property type="match status" value="1"/>
</dbReference>
<evidence type="ECO:0000256" key="7">
    <source>
        <dbReference type="SAM" id="MobiDB-lite"/>
    </source>
</evidence>
<dbReference type="GO" id="GO:0006357">
    <property type="term" value="P:regulation of transcription by RNA polymerase II"/>
    <property type="evidence" value="ECO:0007669"/>
    <property type="project" value="TreeGrafter"/>
</dbReference>
<comment type="caution">
    <text evidence="10">The sequence shown here is derived from an EMBL/GenBank/DDBJ whole genome shotgun (WGS) entry which is preliminary data.</text>
</comment>
<evidence type="ECO:0000256" key="6">
    <source>
        <dbReference type="PROSITE-ProRule" id="PRU00146"/>
    </source>
</evidence>
<dbReference type="SMART" id="SM00249">
    <property type="entry name" value="PHD"/>
    <property type="match status" value="2"/>
</dbReference>
<dbReference type="GO" id="GO:0008270">
    <property type="term" value="F:zinc ion binding"/>
    <property type="evidence" value="ECO:0007669"/>
    <property type="project" value="UniProtKB-KW"/>
</dbReference>
<gene>
    <name evidence="10" type="ORF">RJ641_000999</name>
</gene>
<dbReference type="Proteomes" id="UP001370490">
    <property type="component" value="Unassembled WGS sequence"/>
</dbReference>
<evidence type="ECO:0000256" key="2">
    <source>
        <dbReference type="ARBA" id="ARBA00022723"/>
    </source>
</evidence>